<evidence type="ECO:0000256" key="1">
    <source>
        <dbReference type="ARBA" id="ARBA00023172"/>
    </source>
</evidence>
<feature type="domain" description="Tyr recombinase" evidence="2">
    <location>
        <begin position="50"/>
        <end position="115"/>
    </location>
</feature>
<evidence type="ECO:0000313" key="3">
    <source>
        <dbReference type="EMBL" id="MFH0267345.1"/>
    </source>
</evidence>
<dbReference type="InterPro" id="IPR011010">
    <property type="entry name" value="DNA_brk_join_enz"/>
</dbReference>
<comment type="caution">
    <text evidence="3">The sequence shown here is derived from an EMBL/GenBank/DDBJ whole genome shotgun (WGS) entry which is preliminary data.</text>
</comment>
<dbReference type="Proteomes" id="UP001607151">
    <property type="component" value="Unassembled WGS sequence"/>
</dbReference>
<reference evidence="3 4" key="1">
    <citation type="submission" date="2024-10" db="EMBL/GenBank/DDBJ databases">
        <authorList>
            <person name="Yibar A."/>
            <person name="Saticioglu I.B."/>
            <person name="Duman M."/>
            <person name="Ajmi N."/>
            <person name="Gurler F."/>
            <person name="Ay H."/>
            <person name="Onuk E."/>
            <person name="Guler S."/>
            <person name="Romalde J.L."/>
        </authorList>
    </citation>
    <scope>NUCLEOTIDE SEQUENCE [LARGE SCALE GENOMIC DNA]</scope>
    <source>
        <strain evidence="3 4">14-MA-B</strain>
    </source>
</reference>
<sequence>MADKEGFMYFDCQGTKTDNAVRDIPVHQKLIDYGVIDWIKSGEKMLEGKDISQKYDRLSVKLGLPRENRKGEPLSFYSLRHSFATGLTNNNVSGLLIEDLMGHAHEGIKRVYIDQAGLIKLNDAVQKLSYDYD</sequence>
<organism evidence="3 4">
    <name type="scientific">Vibrio rumoiensis</name>
    <dbReference type="NCBI Taxonomy" id="76258"/>
    <lineage>
        <taxon>Bacteria</taxon>
        <taxon>Pseudomonadati</taxon>
        <taxon>Pseudomonadota</taxon>
        <taxon>Gammaproteobacteria</taxon>
        <taxon>Vibrionales</taxon>
        <taxon>Vibrionaceae</taxon>
        <taxon>Vibrio</taxon>
    </lineage>
</organism>
<dbReference type="SUPFAM" id="SSF56349">
    <property type="entry name" value="DNA breaking-rejoining enzymes"/>
    <property type="match status" value="1"/>
</dbReference>
<dbReference type="RefSeq" id="WP_394608870.1">
    <property type="nucleotide sequence ID" value="NZ_JBIHSN010000004.1"/>
</dbReference>
<protein>
    <submittedName>
        <fullName evidence="3">Tyrosine-type recombinase/integrase</fullName>
    </submittedName>
</protein>
<name>A0ABW7J244_9VIBR</name>
<keyword evidence="1" id="KW-0233">DNA recombination</keyword>
<evidence type="ECO:0000259" key="2">
    <source>
        <dbReference type="Pfam" id="PF00589"/>
    </source>
</evidence>
<keyword evidence="4" id="KW-1185">Reference proteome</keyword>
<dbReference type="Gene3D" id="1.10.443.10">
    <property type="entry name" value="Intergrase catalytic core"/>
    <property type="match status" value="1"/>
</dbReference>
<dbReference type="EMBL" id="JBIHSN010000004">
    <property type="protein sequence ID" value="MFH0267345.1"/>
    <property type="molecule type" value="Genomic_DNA"/>
</dbReference>
<dbReference type="Pfam" id="PF00589">
    <property type="entry name" value="Phage_integrase"/>
    <property type="match status" value="1"/>
</dbReference>
<gene>
    <name evidence="3" type="ORF">ACGRQ9_18030</name>
</gene>
<evidence type="ECO:0000313" key="4">
    <source>
        <dbReference type="Proteomes" id="UP001607151"/>
    </source>
</evidence>
<dbReference type="InterPro" id="IPR013762">
    <property type="entry name" value="Integrase-like_cat_sf"/>
</dbReference>
<proteinExistence type="predicted"/>
<accession>A0ABW7J244</accession>
<dbReference type="InterPro" id="IPR002104">
    <property type="entry name" value="Integrase_catalytic"/>
</dbReference>